<dbReference type="STRING" id="1796616.A4V09_21675"/>
<keyword evidence="2" id="KW-1185">Reference proteome</keyword>
<name>A0A1C7IEL6_9FIRM</name>
<dbReference type="Proteomes" id="UP000092574">
    <property type="component" value="Chromosome"/>
</dbReference>
<gene>
    <name evidence="1" type="ORF">A4V09_21675</name>
</gene>
<dbReference type="AlphaFoldDB" id="A0A1C7IEL6"/>
<accession>A0A1C7IEL6</accession>
<dbReference type="PROSITE" id="PS51257">
    <property type="entry name" value="PROKAR_LIPOPROTEIN"/>
    <property type="match status" value="1"/>
</dbReference>
<protein>
    <submittedName>
        <fullName evidence="1">Uncharacterized protein</fullName>
    </submittedName>
</protein>
<organism evidence="1 2">
    <name type="scientific">Blautia pseudococcoides</name>
    <dbReference type="NCBI Taxonomy" id="1796616"/>
    <lineage>
        <taxon>Bacteria</taxon>
        <taxon>Bacillati</taxon>
        <taxon>Bacillota</taxon>
        <taxon>Clostridia</taxon>
        <taxon>Lachnospirales</taxon>
        <taxon>Lachnospiraceae</taxon>
        <taxon>Blautia</taxon>
    </lineage>
</organism>
<proteinExistence type="predicted"/>
<dbReference type="EMBL" id="CP015405">
    <property type="protein sequence ID" value="ANU78120.1"/>
    <property type="molecule type" value="Genomic_DNA"/>
</dbReference>
<dbReference type="KEGG" id="byl:A4V09_21675"/>
<sequence length="388" mass="45329">MRLVKYVRYFLNMLVVCVVLTGCQKTNDEKETKLIDDVRDKKETMIVENGEDLQDGDKINFSLTEGVKFDAIVEMPDINLDTISLFHVIAQKYDGQKLIPSLLGNMPENVKVENRGKAGYGYSFQGNLGSNWMNMDGLVMADEDAYIETDHWNEISAFFPVSYIGTEIQVVIDGEKNNQEFSFATLGESTDKARQYVNEISGFEDVQMYQAYAFNWQQMSKMQEEYINAPENEQAKPEGESMRDWSDGDNCYWIFFEQTIDGIPVLNRSITRQDDLYIPYSMTEVGYTQNGIEYIRFGRRYEILDKQTVKLVSLQEIYETLQKKFEMAFVEDITIDQMKLIYYPLPTKKNKEERWVCDMIPVWQFRIQEKEYTDYIYINAIDNIEIVG</sequence>
<reference evidence="1" key="1">
    <citation type="submission" date="2017-04" db="EMBL/GenBank/DDBJ databases">
        <title>Complete Genome Sequences of Twelve Strains of a Stable Defined Moderately Diverse Mouse Microbiota 2 (sDMDMm2).</title>
        <authorList>
            <person name="Uchimura Y."/>
            <person name="Wyss M."/>
            <person name="Brugiroux S."/>
            <person name="Limenitakis J.P."/>
            <person name="Stecher B."/>
            <person name="McCoy K.D."/>
            <person name="Macpherson A.J."/>
        </authorList>
    </citation>
    <scope>NUCLEOTIDE SEQUENCE</scope>
    <source>
        <strain evidence="1">YL58</strain>
    </source>
</reference>
<evidence type="ECO:0000313" key="1">
    <source>
        <dbReference type="EMBL" id="ANU78120.1"/>
    </source>
</evidence>
<evidence type="ECO:0000313" key="2">
    <source>
        <dbReference type="Proteomes" id="UP000092574"/>
    </source>
</evidence>